<gene>
    <name evidence="1" type="ORF">ACFYY5_05465</name>
</gene>
<dbReference type="EMBL" id="JBIATK010000002">
    <property type="protein sequence ID" value="MFF4022276.1"/>
    <property type="molecule type" value="Genomic_DNA"/>
</dbReference>
<dbReference type="InterPro" id="IPR036170">
    <property type="entry name" value="YezG-like_sf"/>
</dbReference>
<keyword evidence="2" id="KW-1185">Reference proteome</keyword>
<organism evidence="1 2">
    <name type="scientific">Nocardia elegans</name>
    <dbReference type="NCBI Taxonomy" id="300029"/>
    <lineage>
        <taxon>Bacteria</taxon>
        <taxon>Bacillati</taxon>
        <taxon>Actinomycetota</taxon>
        <taxon>Actinomycetes</taxon>
        <taxon>Mycobacteriales</taxon>
        <taxon>Nocardiaceae</taxon>
        <taxon>Nocardia</taxon>
    </lineage>
</organism>
<evidence type="ECO:0000313" key="2">
    <source>
        <dbReference type="Proteomes" id="UP001602089"/>
    </source>
</evidence>
<comment type="caution">
    <text evidence="1">The sequence shown here is derived from an EMBL/GenBank/DDBJ whole genome shotgun (WGS) entry which is preliminary data.</text>
</comment>
<sequence>MTVREHDRIDHVAIGPDGRLLLAMTEERSYLDEDSAALDNDFRFKINSYLYGIQSGYVQDLARQSGVARFDGIDIVLYSTTTPTPFVQRALEAVNRDFAGKGIRAWRESLAPDDLGPDVIESALVEEVVRLCGQQWEFAMLWVWLIGQDGDAGIKVIRNRRNKQTEVIAPSPELLALLGEYKHACYEEGAGTWLSGQISIAGPDDYRAEFSKSSDLPWTNVPVSEQNLDIELAAFPRTPQQIPGWIRERKTNNHNLSEQ</sequence>
<reference evidence="1 2" key="1">
    <citation type="submission" date="2024-10" db="EMBL/GenBank/DDBJ databases">
        <title>The Natural Products Discovery Center: Release of the First 8490 Sequenced Strains for Exploring Actinobacteria Biosynthetic Diversity.</title>
        <authorList>
            <person name="Kalkreuter E."/>
            <person name="Kautsar S.A."/>
            <person name="Yang D."/>
            <person name="Bader C.D."/>
            <person name="Teijaro C.N."/>
            <person name="Fluegel L."/>
            <person name="Davis C.M."/>
            <person name="Simpson J.R."/>
            <person name="Lauterbach L."/>
            <person name="Steele A.D."/>
            <person name="Gui C."/>
            <person name="Meng S."/>
            <person name="Li G."/>
            <person name="Viehrig K."/>
            <person name="Ye F."/>
            <person name="Su P."/>
            <person name="Kiefer A.F."/>
            <person name="Nichols A."/>
            <person name="Cepeda A.J."/>
            <person name="Yan W."/>
            <person name="Fan B."/>
            <person name="Jiang Y."/>
            <person name="Adhikari A."/>
            <person name="Zheng C.-J."/>
            <person name="Schuster L."/>
            <person name="Cowan T.M."/>
            <person name="Smanski M.J."/>
            <person name="Chevrette M.G."/>
            <person name="De Carvalho L.P.S."/>
            <person name="Shen B."/>
        </authorList>
    </citation>
    <scope>NUCLEOTIDE SEQUENCE [LARGE SCALE GENOMIC DNA]</scope>
    <source>
        <strain evidence="1 2">NPDC001867</strain>
    </source>
</reference>
<accession>A0ABW6T822</accession>
<name>A0ABW6T822_9NOCA</name>
<evidence type="ECO:0000313" key="1">
    <source>
        <dbReference type="EMBL" id="MFF4022276.1"/>
    </source>
</evidence>
<proteinExistence type="predicted"/>
<dbReference type="RefSeq" id="WP_195022686.1">
    <property type="nucleotide sequence ID" value="NZ_JADLPS010000006.1"/>
</dbReference>
<dbReference type="SUPFAM" id="SSF160424">
    <property type="entry name" value="BH3703-like"/>
    <property type="match status" value="1"/>
</dbReference>
<protein>
    <submittedName>
        <fullName evidence="1">Uncharacterized protein</fullName>
    </submittedName>
</protein>
<dbReference type="Proteomes" id="UP001602089">
    <property type="component" value="Unassembled WGS sequence"/>
</dbReference>